<protein>
    <submittedName>
        <fullName evidence="1">Uncharacterized protein</fullName>
    </submittedName>
</protein>
<dbReference type="EMBL" id="QGNW01000956">
    <property type="protein sequence ID" value="RVW58381.1"/>
    <property type="molecule type" value="Genomic_DNA"/>
</dbReference>
<evidence type="ECO:0000313" key="1">
    <source>
        <dbReference type="EMBL" id="RVW58381.1"/>
    </source>
</evidence>
<organism evidence="1 2">
    <name type="scientific">Vitis vinifera</name>
    <name type="common">Grape</name>
    <dbReference type="NCBI Taxonomy" id="29760"/>
    <lineage>
        <taxon>Eukaryota</taxon>
        <taxon>Viridiplantae</taxon>
        <taxon>Streptophyta</taxon>
        <taxon>Embryophyta</taxon>
        <taxon>Tracheophyta</taxon>
        <taxon>Spermatophyta</taxon>
        <taxon>Magnoliopsida</taxon>
        <taxon>eudicotyledons</taxon>
        <taxon>Gunneridae</taxon>
        <taxon>Pentapetalae</taxon>
        <taxon>rosids</taxon>
        <taxon>Vitales</taxon>
        <taxon>Vitaceae</taxon>
        <taxon>Viteae</taxon>
        <taxon>Vitis</taxon>
    </lineage>
</organism>
<dbReference type="AlphaFoldDB" id="A0A438FEJ3"/>
<proteinExistence type="predicted"/>
<name>A0A438FEJ3_VITVI</name>
<sequence>MEDSLRIERPRKQSNCFQKEQLWICVFCPYPSLSKHPPPQPLFHSTPQPTLPVDECPPSATEEDDRPTFGCFRYQKCLWVQKLVWAFADSVGLKRLVEGRQILDALLIAKEAIDSRRRTWSTSKLDTEKAYHVNWKFLLSIMENMGLRKKWVGWIKFCVSCVRGKGETRCGIVESH</sequence>
<dbReference type="Proteomes" id="UP000288805">
    <property type="component" value="Unassembled WGS sequence"/>
</dbReference>
<evidence type="ECO:0000313" key="2">
    <source>
        <dbReference type="Proteomes" id="UP000288805"/>
    </source>
</evidence>
<gene>
    <name evidence="1" type="ORF">CK203_107596</name>
</gene>
<reference evidence="1 2" key="1">
    <citation type="journal article" date="2018" name="PLoS Genet.">
        <title>Population sequencing reveals clonal diversity and ancestral inbreeding in the grapevine cultivar Chardonnay.</title>
        <authorList>
            <person name="Roach M.J."/>
            <person name="Johnson D.L."/>
            <person name="Bohlmann J."/>
            <person name="van Vuuren H.J."/>
            <person name="Jones S.J."/>
            <person name="Pretorius I.S."/>
            <person name="Schmidt S.A."/>
            <person name="Borneman A.R."/>
        </authorList>
    </citation>
    <scope>NUCLEOTIDE SEQUENCE [LARGE SCALE GENOMIC DNA]</scope>
    <source>
        <strain evidence="2">cv. Chardonnay</strain>
        <tissue evidence="1">Leaf</tissue>
    </source>
</reference>
<comment type="caution">
    <text evidence="1">The sequence shown here is derived from an EMBL/GenBank/DDBJ whole genome shotgun (WGS) entry which is preliminary data.</text>
</comment>
<accession>A0A438FEJ3</accession>